<keyword evidence="1" id="KW-0812">Transmembrane</keyword>
<dbReference type="EMBL" id="JAHWGI010000358">
    <property type="protein sequence ID" value="KAK3914179.1"/>
    <property type="molecule type" value="Genomic_DNA"/>
</dbReference>
<reference evidence="1" key="1">
    <citation type="submission" date="2021-07" db="EMBL/GenBank/DDBJ databases">
        <authorList>
            <person name="Catto M.A."/>
            <person name="Jacobson A."/>
            <person name="Kennedy G."/>
            <person name="Labadie P."/>
            <person name="Hunt B.G."/>
            <person name="Srinivasan R."/>
        </authorList>
    </citation>
    <scope>NUCLEOTIDE SEQUENCE</scope>
    <source>
        <strain evidence="1">PL_HMW_Pooled</strain>
        <tissue evidence="1">Head</tissue>
    </source>
</reference>
<comment type="caution">
    <text evidence="1">The sequence shown here is derived from an EMBL/GenBank/DDBJ whole genome shotgun (WGS) entry which is preliminary data.</text>
</comment>
<accession>A0AAE1LCY3</accession>
<evidence type="ECO:0000313" key="2">
    <source>
        <dbReference type="Proteomes" id="UP001219518"/>
    </source>
</evidence>
<evidence type="ECO:0000313" key="1">
    <source>
        <dbReference type="EMBL" id="KAK3914179.1"/>
    </source>
</evidence>
<reference evidence="1" key="2">
    <citation type="journal article" date="2023" name="BMC Genomics">
        <title>Pest status, molecular evolution, and epigenetic factors derived from the genome assembly of Frankliniella fusca, a thysanopteran phytovirus vector.</title>
        <authorList>
            <person name="Catto M.A."/>
            <person name="Labadie P.E."/>
            <person name="Jacobson A.L."/>
            <person name="Kennedy G.G."/>
            <person name="Srinivasan R."/>
            <person name="Hunt B.G."/>
        </authorList>
    </citation>
    <scope>NUCLEOTIDE SEQUENCE</scope>
    <source>
        <strain evidence="1">PL_HMW_Pooled</strain>
    </source>
</reference>
<keyword evidence="1" id="KW-0472">Membrane</keyword>
<dbReference type="AlphaFoldDB" id="A0AAE1LCY3"/>
<gene>
    <name evidence="1" type="ORF">KUF71_023592</name>
</gene>
<keyword evidence="2" id="KW-1185">Reference proteome</keyword>
<protein>
    <submittedName>
        <fullName evidence="1">Transmembrane protein 267</fullName>
    </submittedName>
</protein>
<proteinExistence type="predicted"/>
<organism evidence="1 2">
    <name type="scientific">Frankliniella fusca</name>
    <dbReference type="NCBI Taxonomy" id="407009"/>
    <lineage>
        <taxon>Eukaryota</taxon>
        <taxon>Metazoa</taxon>
        <taxon>Ecdysozoa</taxon>
        <taxon>Arthropoda</taxon>
        <taxon>Hexapoda</taxon>
        <taxon>Insecta</taxon>
        <taxon>Pterygota</taxon>
        <taxon>Neoptera</taxon>
        <taxon>Paraneoptera</taxon>
        <taxon>Thysanoptera</taxon>
        <taxon>Terebrantia</taxon>
        <taxon>Thripoidea</taxon>
        <taxon>Thripidae</taxon>
        <taxon>Frankliniella</taxon>
    </lineage>
</organism>
<sequence>MISEVFSSDPVYNIHHKRKDFDQLGTSSFTAEVTGISHYHINGRTRFRAHLSSLRESTYPLWTERFCNYRNGLQYLKSTPR</sequence>
<name>A0AAE1LCY3_9NEOP</name>
<dbReference type="Proteomes" id="UP001219518">
    <property type="component" value="Unassembled WGS sequence"/>
</dbReference>